<dbReference type="InParanoid" id="F1Z5H4"/>
<dbReference type="EMBL" id="AEWJ01000023">
    <property type="protein sequence ID" value="EGD60351.1"/>
    <property type="molecule type" value="Genomic_DNA"/>
</dbReference>
<comment type="caution">
    <text evidence="1">The sequence shown here is derived from an EMBL/GenBank/DDBJ whole genome shotgun (WGS) entry which is preliminary data.</text>
</comment>
<proteinExistence type="predicted"/>
<sequence length="42" mass="4838">MPERYSQDNLFYGTKRKEMRGFSADPADFATAVPPWRMLAAD</sequence>
<dbReference type="AlphaFoldDB" id="F1Z5H4"/>
<accession>F1Z5H4</accession>
<organism evidence="1 2">
    <name type="scientific">Novosphingobium nitrogenifigens DSM 19370</name>
    <dbReference type="NCBI Taxonomy" id="983920"/>
    <lineage>
        <taxon>Bacteria</taxon>
        <taxon>Pseudomonadati</taxon>
        <taxon>Pseudomonadota</taxon>
        <taxon>Alphaproteobacteria</taxon>
        <taxon>Sphingomonadales</taxon>
        <taxon>Sphingomonadaceae</taxon>
        <taxon>Novosphingobium</taxon>
    </lineage>
</organism>
<evidence type="ECO:0000313" key="1">
    <source>
        <dbReference type="EMBL" id="EGD60351.1"/>
    </source>
</evidence>
<keyword evidence="2" id="KW-1185">Reference proteome</keyword>
<dbReference type="HOGENOM" id="CLU_3254888_0_0_5"/>
<dbReference type="Proteomes" id="UP000004728">
    <property type="component" value="Unassembled WGS sequence"/>
</dbReference>
<dbReference type="STRING" id="983920.Y88_2225"/>
<protein>
    <submittedName>
        <fullName evidence="1">Uncharacterized protein</fullName>
    </submittedName>
</protein>
<gene>
    <name evidence="1" type="ORF">Y88_2225</name>
</gene>
<reference evidence="1 2" key="1">
    <citation type="journal article" date="2012" name="J. Bacteriol.">
        <title>Draft Genome Sequence of Novosphingobium nitrogenifigens Y88T.</title>
        <authorList>
            <person name="Strabala T.J."/>
            <person name="Macdonald L."/>
            <person name="Liu V."/>
            <person name="Smit A.M."/>
        </authorList>
    </citation>
    <scope>NUCLEOTIDE SEQUENCE [LARGE SCALE GENOMIC DNA]</scope>
    <source>
        <strain evidence="1 2">DSM 19370</strain>
    </source>
</reference>
<evidence type="ECO:0000313" key="2">
    <source>
        <dbReference type="Proteomes" id="UP000004728"/>
    </source>
</evidence>
<name>F1Z5H4_9SPHN</name>